<gene>
    <name evidence="1" type="ORF">PSON_ATCC_30995.1.T0180290</name>
</gene>
<keyword evidence="2" id="KW-1185">Reference proteome</keyword>
<dbReference type="AlphaFoldDB" id="A0A8S1LDE6"/>
<dbReference type="OrthoDB" id="289774at2759"/>
<evidence type="ECO:0000313" key="1">
    <source>
        <dbReference type="EMBL" id="CAD8064032.1"/>
    </source>
</evidence>
<reference evidence="1" key="1">
    <citation type="submission" date="2021-01" db="EMBL/GenBank/DDBJ databases">
        <authorList>
            <consortium name="Genoscope - CEA"/>
            <person name="William W."/>
        </authorList>
    </citation>
    <scope>NUCLEOTIDE SEQUENCE</scope>
</reference>
<evidence type="ECO:0000313" key="2">
    <source>
        <dbReference type="Proteomes" id="UP000692954"/>
    </source>
</evidence>
<organism evidence="1 2">
    <name type="scientific">Paramecium sonneborni</name>
    <dbReference type="NCBI Taxonomy" id="65129"/>
    <lineage>
        <taxon>Eukaryota</taxon>
        <taxon>Sar</taxon>
        <taxon>Alveolata</taxon>
        <taxon>Ciliophora</taxon>
        <taxon>Intramacronucleata</taxon>
        <taxon>Oligohymenophorea</taxon>
        <taxon>Peniculida</taxon>
        <taxon>Parameciidae</taxon>
        <taxon>Paramecium</taxon>
    </lineage>
</organism>
<dbReference type="EMBL" id="CAJJDN010000018">
    <property type="protein sequence ID" value="CAD8064032.1"/>
    <property type="molecule type" value="Genomic_DNA"/>
</dbReference>
<proteinExistence type="predicted"/>
<comment type="caution">
    <text evidence="1">The sequence shown here is derived from an EMBL/GenBank/DDBJ whole genome shotgun (WGS) entry which is preliminary data.</text>
</comment>
<dbReference type="Proteomes" id="UP000692954">
    <property type="component" value="Unassembled WGS sequence"/>
</dbReference>
<name>A0A8S1LDE6_9CILI</name>
<protein>
    <submittedName>
        <fullName evidence="1">Uncharacterized protein</fullName>
    </submittedName>
</protein>
<sequence>MKYRTEIQLSNQLTPYLAKLQDKQDRVLRLLLKKNNQLEFKQIKVVQKQTLKHKSQHLQLPQIQNNDLIDNKERKYRKYKNFYYSDQKQQQQECNLDSRVQEILEKICHVRKKQINDLRPESNLMKRKGYSVDLQKQHPPILQQRQRSVQHNSFNYFLQPTQLNSESDWLEFVFG</sequence>
<accession>A0A8S1LDE6</accession>